<feature type="region of interest" description="Disordered" evidence="3">
    <location>
        <begin position="161"/>
        <end position="194"/>
    </location>
</feature>
<dbReference type="InterPro" id="IPR006630">
    <property type="entry name" value="La_HTH"/>
</dbReference>
<sequence>MVYSAAQWCPGSEAFCLQACDGWSFEDKMARLGSLIGRDRSLHQDERQPARLGGPPVICTTPEPDDEEDVGYQFGDFAPPSPTSSAASSTATPSDCLQELDNRPCKFVVKGTFIQAVPDAPQPQTLRRSRTGPAQLQRAQTDSVLTMQALQAFESFHVPEGDFNGSTATHLPTVTSAPPPPGAPSQSPAARWEQAQAPLQDTWAVPAQCAEEAAWAAPAQGGAQSEVVAWAPVEAGIDHDIPQEELICPVMVIDAALAEEVQKIQLQIEYYLSDSNLQTDGFFHQKISESHEGWLDIDLFMNCNMIRAMGASYEMVQLAALQSAELELREELARER</sequence>
<evidence type="ECO:0000313" key="6">
    <source>
        <dbReference type="Proteomes" id="UP001189429"/>
    </source>
</evidence>
<feature type="compositionally biased region" description="Low complexity" evidence="3">
    <location>
        <begin position="83"/>
        <end position="94"/>
    </location>
</feature>
<evidence type="ECO:0000256" key="2">
    <source>
        <dbReference type="PROSITE-ProRule" id="PRU00332"/>
    </source>
</evidence>
<gene>
    <name evidence="5" type="ORF">PCOR1329_LOCUS15831</name>
</gene>
<evidence type="ECO:0000256" key="1">
    <source>
        <dbReference type="ARBA" id="ARBA00022884"/>
    </source>
</evidence>
<dbReference type="Gene3D" id="1.10.10.10">
    <property type="entry name" value="Winged helix-like DNA-binding domain superfamily/Winged helix DNA-binding domain"/>
    <property type="match status" value="1"/>
</dbReference>
<dbReference type="PROSITE" id="PS50961">
    <property type="entry name" value="HTH_LA"/>
    <property type="match status" value="1"/>
</dbReference>
<proteinExistence type="predicted"/>
<dbReference type="SUPFAM" id="SSF46785">
    <property type="entry name" value="Winged helix' DNA-binding domain"/>
    <property type="match status" value="1"/>
</dbReference>
<dbReference type="InterPro" id="IPR045180">
    <property type="entry name" value="La_dom_prot"/>
</dbReference>
<feature type="domain" description="HTH La-type RNA-binding" evidence="4">
    <location>
        <begin position="254"/>
        <end position="336"/>
    </location>
</feature>
<feature type="region of interest" description="Disordered" evidence="3">
    <location>
        <begin position="41"/>
        <end position="95"/>
    </location>
</feature>
<organism evidence="5 6">
    <name type="scientific">Prorocentrum cordatum</name>
    <dbReference type="NCBI Taxonomy" id="2364126"/>
    <lineage>
        <taxon>Eukaryota</taxon>
        <taxon>Sar</taxon>
        <taxon>Alveolata</taxon>
        <taxon>Dinophyceae</taxon>
        <taxon>Prorocentrales</taxon>
        <taxon>Prorocentraceae</taxon>
        <taxon>Prorocentrum</taxon>
    </lineage>
</organism>
<evidence type="ECO:0000259" key="4">
    <source>
        <dbReference type="PROSITE" id="PS50961"/>
    </source>
</evidence>
<feature type="compositionally biased region" description="Polar residues" evidence="3">
    <location>
        <begin position="164"/>
        <end position="175"/>
    </location>
</feature>
<protein>
    <recommendedName>
        <fullName evidence="4">HTH La-type RNA-binding domain-containing protein</fullName>
    </recommendedName>
</protein>
<evidence type="ECO:0000313" key="5">
    <source>
        <dbReference type="EMBL" id="CAK0811083.1"/>
    </source>
</evidence>
<dbReference type="PANTHER" id="PTHR22792">
    <property type="entry name" value="LUPUS LA PROTEIN-RELATED"/>
    <property type="match status" value="1"/>
</dbReference>
<reference evidence="5" key="1">
    <citation type="submission" date="2023-10" db="EMBL/GenBank/DDBJ databases">
        <authorList>
            <person name="Chen Y."/>
            <person name="Shah S."/>
            <person name="Dougan E. K."/>
            <person name="Thang M."/>
            <person name="Chan C."/>
        </authorList>
    </citation>
    <scope>NUCLEOTIDE SEQUENCE [LARGE SCALE GENOMIC DNA]</scope>
</reference>
<comment type="caution">
    <text evidence="5">The sequence shown here is derived from an EMBL/GenBank/DDBJ whole genome shotgun (WGS) entry which is preliminary data.</text>
</comment>
<dbReference type="Proteomes" id="UP001189429">
    <property type="component" value="Unassembled WGS sequence"/>
</dbReference>
<dbReference type="SMART" id="SM00715">
    <property type="entry name" value="LA"/>
    <property type="match status" value="1"/>
</dbReference>
<dbReference type="CDD" id="cd07323">
    <property type="entry name" value="LAM"/>
    <property type="match status" value="1"/>
</dbReference>
<evidence type="ECO:0000256" key="3">
    <source>
        <dbReference type="SAM" id="MobiDB-lite"/>
    </source>
</evidence>
<dbReference type="EMBL" id="CAUYUJ010004817">
    <property type="protein sequence ID" value="CAK0811083.1"/>
    <property type="molecule type" value="Genomic_DNA"/>
</dbReference>
<feature type="non-terminal residue" evidence="5">
    <location>
        <position position="336"/>
    </location>
</feature>
<accession>A0ABN9QXJ1</accession>
<dbReference type="Pfam" id="PF05383">
    <property type="entry name" value="La"/>
    <property type="match status" value="1"/>
</dbReference>
<dbReference type="InterPro" id="IPR036388">
    <property type="entry name" value="WH-like_DNA-bd_sf"/>
</dbReference>
<dbReference type="InterPro" id="IPR036390">
    <property type="entry name" value="WH_DNA-bd_sf"/>
</dbReference>
<keyword evidence="6" id="KW-1185">Reference proteome</keyword>
<name>A0ABN9QXJ1_9DINO</name>
<keyword evidence="1 2" id="KW-0694">RNA-binding</keyword>